<dbReference type="PANTHER" id="PTHR23508">
    <property type="entry name" value="CARBOXYLIC ACID TRANSPORTER PROTEIN HOMOLOG"/>
    <property type="match status" value="1"/>
</dbReference>
<keyword evidence="2" id="KW-0812">Transmembrane</keyword>
<dbReference type="InterPro" id="IPR020846">
    <property type="entry name" value="MFS_dom"/>
</dbReference>
<dbReference type="Gene3D" id="1.20.1250.20">
    <property type="entry name" value="MFS general substrate transporter like domains"/>
    <property type="match status" value="2"/>
</dbReference>
<evidence type="ECO:0000313" key="7">
    <source>
        <dbReference type="Proteomes" id="UP000637061"/>
    </source>
</evidence>
<dbReference type="Proteomes" id="UP000637061">
    <property type="component" value="Unassembled WGS sequence"/>
</dbReference>
<evidence type="ECO:0000256" key="2">
    <source>
        <dbReference type="ARBA" id="ARBA00022692"/>
    </source>
</evidence>
<keyword evidence="3" id="KW-1133">Transmembrane helix</keyword>
<dbReference type="PROSITE" id="PS50850">
    <property type="entry name" value="MFS"/>
    <property type="match status" value="1"/>
</dbReference>
<reference evidence="6" key="1">
    <citation type="submission" date="2020-12" db="EMBL/GenBank/DDBJ databases">
        <title>Enhanced detection system for hospital associated transmission using whole genome sequencing surveillance.</title>
        <authorList>
            <person name="Harrison L.H."/>
            <person name="Van Tyne D."/>
            <person name="Marsh J.W."/>
            <person name="Griffith M.P."/>
            <person name="Snyder D.J."/>
            <person name="Cooper V.S."/>
            <person name="Mustapha M."/>
        </authorList>
    </citation>
    <scope>NUCLEOTIDE SEQUENCE</scope>
    <source>
        <strain evidence="6">PSB00042</strain>
    </source>
</reference>
<dbReference type="InterPro" id="IPR011701">
    <property type="entry name" value="MFS"/>
</dbReference>
<dbReference type="EMBL" id="JAEHTE010000003">
    <property type="protein sequence ID" value="MBI6883544.1"/>
    <property type="molecule type" value="Genomic_DNA"/>
</dbReference>
<dbReference type="NCBIfam" id="NF008586">
    <property type="entry name" value="PRK11551.1"/>
    <property type="match status" value="1"/>
</dbReference>
<evidence type="ECO:0000259" key="5">
    <source>
        <dbReference type="PROSITE" id="PS50850"/>
    </source>
</evidence>
<dbReference type="PROSITE" id="PS00216">
    <property type="entry name" value="SUGAR_TRANSPORT_1"/>
    <property type="match status" value="1"/>
</dbReference>
<organism evidence="6 7">
    <name type="scientific">Pseudomonas putida</name>
    <name type="common">Arthrobacter siderocapsulatus</name>
    <dbReference type="NCBI Taxonomy" id="303"/>
    <lineage>
        <taxon>Bacteria</taxon>
        <taxon>Pseudomonadati</taxon>
        <taxon>Pseudomonadota</taxon>
        <taxon>Gammaproteobacteria</taxon>
        <taxon>Pseudomonadales</taxon>
        <taxon>Pseudomonadaceae</taxon>
        <taxon>Pseudomonas</taxon>
    </lineage>
</organism>
<dbReference type="GO" id="GO:0005886">
    <property type="term" value="C:plasma membrane"/>
    <property type="evidence" value="ECO:0007669"/>
    <property type="project" value="TreeGrafter"/>
</dbReference>
<proteinExistence type="predicted"/>
<feature type="domain" description="Major facilitator superfamily (MFS) profile" evidence="5">
    <location>
        <begin position="14"/>
        <end position="397"/>
    </location>
</feature>
<evidence type="ECO:0000313" key="6">
    <source>
        <dbReference type="EMBL" id="MBI6883544.1"/>
    </source>
</evidence>
<comment type="caution">
    <text evidence="6">The sequence shown here is derived from an EMBL/GenBank/DDBJ whole genome shotgun (WGS) entry which is preliminary data.</text>
</comment>
<dbReference type="AlphaFoldDB" id="A0A179QS23"/>
<keyword evidence="4" id="KW-0472">Membrane</keyword>
<accession>A0A179QS23</accession>
<sequence length="413" mass="41903">MHHSSASSGKAVLTIGLCFLVALLEGLDLQATGIAAPHMAKAFNLTPAMLGWVFSAGLLGLLPGALIGGWLADRFGRKAILIVAVLLFGGFSLGTAHAQTYDSLLIARLMTGLGLGAALPILIALASEAAPERLRSTAVSLTYCGVPLGGAVASLIGMAGVGDGWRTVFYVGGIAPIVIAFVLMIWLKESQAFRAQGVAKAGSEGVLAQLFGPQQASRTLLLWVACFFTLTVLYMLLNWLPSLLIGQGFSRPQAGAVQILFNLGGAAGSFLTGRMMDRGFAGRAVLIAYAGMLASLAGLGLSSSFGLMLLAGFTAGYCAIGGQLVLYALAPTLYSTQVRATGLGASVAVGRLGSMAGPLAAGQILAAGAGAGGLLMAAAPGLVLAALAARALLKHRTRTQRPEPGEAAAQDPA</sequence>
<dbReference type="InterPro" id="IPR005829">
    <property type="entry name" value="Sugar_transporter_CS"/>
</dbReference>
<dbReference type="PROSITE" id="PS00217">
    <property type="entry name" value="SUGAR_TRANSPORT_2"/>
    <property type="match status" value="1"/>
</dbReference>
<dbReference type="GO" id="GO:0046943">
    <property type="term" value="F:carboxylic acid transmembrane transporter activity"/>
    <property type="evidence" value="ECO:0007669"/>
    <property type="project" value="TreeGrafter"/>
</dbReference>
<dbReference type="SUPFAM" id="SSF103473">
    <property type="entry name" value="MFS general substrate transporter"/>
    <property type="match status" value="1"/>
</dbReference>
<dbReference type="RefSeq" id="WP_020191847.1">
    <property type="nucleotide sequence ID" value="NZ_JAEHTE010000003.1"/>
</dbReference>
<comment type="subcellular location">
    <subcellularLocation>
        <location evidence="1">Membrane</location>
        <topology evidence="1">Multi-pass membrane protein</topology>
    </subcellularLocation>
</comment>
<evidence type="ECO:0000256" key="3">
    <source>
        <dbReference type="ARBA" id="ARBA00022989"/>
    </source>
</evidence>
<dbReference type="Pfam" id="PF07690">
    <property type="entry name" value="MFS_1"/>
    <property type="match status" value="1"/>
</dbReference>
<evidence type="ECO:0000256" key="1">
    <source>
        <dbReference type="ARBA" id="ARBA00004141"/>
    </source>
</evidence>
<dbReference type="CDD" id="cd17365">
    <property type="entry name" value="MFS_PcaK_like"/>
    <property type="match status" value="1"/>
</dbReference>
<gene>
    <name evidence="6" type="primary">mhpT</name>
    <name evidence="6" type="ORF">JEU22_06445</name>
</gene>
<dbReference type="InterPro" id="IPR036259">
    <property type="entry name" value="MFS_trans_sf"/>
</dbReference>
<protein>
    <submittedName>
        <fullName evidence="6">3-(3-hydroxy-phenyl)propionate transporter MhpT</fullName>
    </submittedName>
</protein>
<name>A0A179QS23_PSEPU</name>
<dbReference type="PANTHER" id="PTHR23508:SF10">
    <property type="entry name" value="CARBOXYLIC ACID TRANSPORTER PROTEIN HOMOLOG"/>
    <property type="match status" value="1"/>
</dbReference>
<evidence type="ECO:0000256" key="4">
    <source>
        <dbReference type="ARBA" id="ARBA00023136"/>
    </source>
</evidence>